<evidence type="ECO:0000256" key="2">
    <source>
        <dbReference type="ARBA" id="ARBA00023125"/>
    </source>
</evidence>
<dbReference type="GO" id="GO:0003700">
    <property type="term" value="F:DNA-binding transcription factor activity"/>
    <property type="evidence" value="ECO:0007669"/>
    <property type="project" value="InterPro"/>
</dbReference>
<dbReference type="InterPro" id="IPR036388">
    <property type="entry name" value="WH-like_DNA-bd_sf"/>
</dbReference>
<dbReference type="Proteomes" id="UP001295423">
    <property type="component" value="Unassembled WGS sequence"/>
</dbReference>
<gene>
    <name evidence="7" type="ORF">CYCCA115_LOCUS17209</name>
</gene>
<dbReference type="InterPro" id="IPR036390">
    <property type="entry name" value="WH_DNA-bd_sf"/>
</dbReference>
<dbReference type="PANTHER" id="PTHR10015">
    <property type="entry name" value="HEAT SHOCK TRANSCRIPTION FACTOR"/>
    <property type="match status" value="1"/>
</dbReference>
<dbReference type="PANTHER" id="PTHR10015:SF427">
    <property type="entry name" value="HEAT SHOCK FACTOR PROTEIN"/>
    <property type="match status" value="1"/>
</dbReference>
<dbReference type="InterPro" id="IPR000232">
    <property type="entry name" value="HSF_DNA-bd"/>
</dbReference>
<comment type="caution">
    <text evidence="7">The sequence shown here is derived from an EMBL/GenBank/DDBJ whole genome shotgun (WGS) entry which is preliminary data.</text>
</comment>
<evidence type="ECO:0000256" key="3">
    <source>
        <dbReference type="ARBA" id="ARBA00023242"/>
    </source>
</evidence>
<sequence>MKTPLTSIGAEGFDTMLYSRGVPLVSPTASERETIGRLPFLDTTSAVEEDSINLTKRVLKMAIGTTSIGTSQDHPILAPRPEAATRTSSTQANVAPGATVSKPNSPAGIPRLNKFVRRLYDMLEAEKSSGLVEWRKGLLVLYSTDVFAKKLLPKYFSTQNFKTFRRQLNYYGFVHVRSFSTSSSSSTTALWVNRSLAQEGMPNDISAVLRLKRVEPCEGAKTAEGRRHRKEMAISTVEEDIGVSARSLELEQIQTNALHDHSTDHLFHSIPHLLSLESECNSRQKQKEILDLSVPLTADEKFKDAKVADQSGTKLHDSQNDCYDPTSATAATLLLMLSRG</sequence>
<keyword evidence="8" id="KW-1185">Reference proteome</keyword>
<evidence type="ECO:0000313" key="8">
    <source>
        <dbReference type="Proteomes" id="UP001295423"/>
    </source>
</evidence>
<dbReference type="SMART" id="SM00415">
    <property type="entry name" value="HSF"/>
    <property type="match status" value="1"/>
</dbReference>
<comment type="similarity">
    <text evidence="4">Belongs to the HSF family.</text>
</comment>
<evidence type="ECO:0000313" key="7">
    <source>
        <dbReference type="EMBL" id="CAJ1958504.1"/>
    </source>
</evidence>
<dbReference type="GO" id="GO:0005634">
    <property type="term" value="C:nucleus"/>
    <property type="evidence" value="ECO:0007669"/>
    <property type="project" value="UniProtKB-SubCell"/>
</dbReference>
<accession>A0AAD2JKK4</accession>
<reference evidence="7" key="1">
    <citation type="submission" date="2023-08" db="EMBL/GenBank/DDBJ databases">
        <authorList>
            <person name="Audoor S."/>
            <person name="Bilcke G."/>
        </authorList>
    </citation>
    <scope>NUCLEOTIDE SEQUENCE</scope>
</reference>
<comment type="subcellular location">
    <subcellularLocation>
        <location evidence="1">Nucleus</location>
    </subcellularLocation>
</comment>
<dbReference type="GO" id="GO:0043565">
    <property type="term" value="F:sequence-specific DNA binding"/>
    <property type="evidence" value="ECO:0007669"/>
    <property type="project" value="InterPro"/>
</dbReference>
<dbReference type="AlphaFoldDB" id="A0AAD2JKK4"/>
<dbReference type="Gene3D" id="1.10.10.10">
    <property type="entry name" value="Winged helix-like DNA-binding domain superfamily/Winged helix DNA-binding domain"/>
    <property type="match status" value="1"/>
</dbReference>
<dbReference type="Pfam" id="PF00447">
    <property type="entry name" value="HSF_DNA-bind"/>
    <property type="match status" value="1"/>
</dbReference>
<feature type="domain" description="HSF-type DNA-binding" evidence="6">
    <location>
        <begin position="111"/>
        <end position="211"/>
    </location>
</feature>
<protein>
    <recommendedName>
        <fullName evidence="6">HSF-type DNA-binding domain-containing protein</fullName>
    </recommendedName>
</protein>
<keyword evidence="3" id="KW-0539">Nucleus</keyword>
<evidence type="ECO:0000259" key="6">
    <source>
        <dbReference type="SMART" id="SM00415"/>
    </source>
</evidence>
<feature type="region of interest" description="Disordered" evidence="5">
    <location>
        <begin position="82"/>
        <end position="103"/>
    </location>
</feature>
<proteinExistence type="inferred from homology"/>
<evidence type="ECO:0000256" key="1">
    <source>
        <dbReference type="ARBA" id="ARBA00004123"/>
    </source>
</evidence>
<dbReference type="EMBL" id="CAKOGP040001980">
    <property type="protein sequence ID" value="CAJ1958504.1"/>
    <property type="molecule type" value="Genomic_DNA"/>
</dbReference>
<dbReference type="PRINTS" id="PR00056">
    <property type="entry name" value="HSFDOMAIN"/>
</dbReference>
<keyword evidence="2" id="KW-0238">DNA-binding</keyword>
<evidence type="ECO:0000256" key="5">
    <source>
        <dbReference type="SAM" id="MobiDB-lite"/>
    </source>
</evidence>
<evidence type="ECO:0000256" key="4">
    <source>
        <dbReference type="RuleBase" id="RU004020"/>
    </source>
</evidence>
<dbReference type="SUPFAM" id="SSF46785">
    <property type="entry name" value="Winged helix' DNA-binding domain"/>
    <property type="match status" value="1"/>
</dbReference>
<name>A0AAD2JKK4_9STRA</name>
<organism evidence="7 8">
    <name type="scientific">Cylindrotheca closterium</name>
    <dbReference type="NCBI Taxonomy" id="2856"/>
    <lineage>
        <taxon>Eukaryota</taxon>
        <taxon>Sar</taxon>
        <taxon>Stramenopiles</taxon>
        <taxon>Ochrophyta</taxon>
        <taxon>Bacillariophyta</taxon>
        <taxon>Bacillariophyceae</taxon>
        <taxon>Bacillariophycidae</taxon>
        <taxon>Bacillariales</taxon>
        <taxon>Bacillariaceae</taxon>
        <taxon>Cylindrotheca</taxon>
    </lineage>
</organism>